<feature type="compositionally biased region" description="Polar residues" evidence="1">
    <location>
        <begin position="325"/>
        <end position="344"/>
    </location>
</feature>
<feature type="region of interest" description="Disordered" evidence="1">
    <location>
        <begin position="322"/>
        <end position="401"/>
    </location>
</feature>
<sequence length="401" mass="44419">MSTSNSHSQPEKSSDSNHNNACKNKSLLEIIFGTNVSEWEFSENALMKAMDLKIEQEKTKQQYYKLENLNRSIELFKLASTSGLPISQIHKLFNTDHGTAPPSPMKSEGNQLHNNTASARTSEYLPKTNVSLKSLKPLNTNTVSPTPMSRQPSPYKFPPPPSANGLPLPTTTNAQRRANSPARIGASAVAALTENISIKEEDVATRIPLGTRPQESPLNKKPASLHSRNLSLPIGKFTNPNIPSAMTSILSFNRDQQQPHSQTSPQQQQQQPQQQPQDPQTSSSHPLLRKPGMVQKKHRRARSTSSFGVIDLSIIDEAKEKHLQRSPSPIRFNTSVTLTPQAQPTEARAKERPTLPQPPREARELRDDLDDRTCSESSSRNESPVRTITKDNSVGKILNST</sequence>
<feature type="region of interest" description="Disordered" evidence="1">
    <location>
        <begin position="97"/>
        <end position="121"/>
    </location>
</feature>
<dbReference type="Proteomes" id="UP000501346">
    <property type="component" value="Chromosome SeXIV"/>
</dbReference>
<feature type="region of interest" description="Disordered" evidence="1">
    <location>
        <begin position="207"/>
        <end position="240"/>
    </location>
</feature>
<evidence type="ECO:0000256" key="1">
    <source>
        <dbReference type="SAM" id="MobiDB-lite"/>
    </source>
</evidence>
<feature type="compositionally biased region" description="Polar residues" evidence="1">
    <location>
        <begin position="137"/>
        <end position="151"/>
    </location>
</feature>
<dbReference type="OrthoDB" id="4095763at2759"/>
<feature type="region of interest" description="Disordered" evidence="1">
    <location>
        <begin position="137"/>
        <end position="181"/>
    </location>
</feature>
<feature type="region of interest" description="Disordered" evidence="1">
    <location>
        <begin position="1"/>
        <end position="20"/>
    </location>
</feature>
<protein>
    <submittedName>
        <fullName evidence="2">Protein bop3</fullName>
    </submittedName>
</protein>
<dbReference type="InterPro" id="IPR021216">
    <property type="entry name" value="DUF2722"/>
</dbReference>
<dbReference type="EMBL" id="CP049011">
    <property type="protein sequence ID" value="QID87732.1"/>
    <property type="molecule type" value="Genomic_DNA"/>
</dbReference>
<feature type="compositionally biased region" description="Basic and acidic residues" evidence="1">
    <location>
        <begin position="360"/>
        <end position="374"/>
    </location>
</feature>
<feature type="compositionally biased region" description="Polar residues" evidence="1">
    <location>
        <begin position="375"/>
        <end position="401"/>
    </location>
</feature>
<evidence type="ECO:0000313" key="3">
    <source>
        <dbReference type="Proteomes" id="UP000501346"/>
    </source>
</evidence>
<gene>
    <name evidence="2" type="primary">BOP3_2</name>
    <name evidence="2" type="ORF">GRS66_010416</name>
</gene>
<organism evidence="2 3">
    <name type="scientific">Saccharomyces pastorianus</name>
    <name type="common">Lager yeast</name>
    <name type="synonym">Saccharomyces cerevisiae x Saccharomyces eubayanus</name>
    <dbReference type="NCBI Taxonomy" id="27292"/>
    <lineage>
        <taxon>Eukaryota</taxon>
        <taxon>Fungi</taxon>
        <taxon>Dikarya</taxon>
        <taxon>Ascomycota</taxon>
        <taxon>Saccharomycotina</taxon>
        <taxon>Saccharomycetes</taxon>
        <taxon>Saccharomycetales</taxon>
        <taxon>Saccharomycetaceae</taxon>
        <taxon>Saccharomyces</taxon>
    </lineage>
</organism>
<reference evidence="2 3" key="1">
    <citation type="journal article" date="2019" name="BMC Genomics">
        <title>Chromosome level assembly and comparative genome analysis confirm lager-brewing yeasts originated from a single hybridization.</title>
        <authorList>
            <person name="Salazar A.N."/>
            <person name="Gorter de Vries A.R."/>
            <person name="van den Broek M."/>
            <person name="Brouwers N."/>
            <person name="de la Torre Cortes P."/>
            <person name="Kuijpers N.G.A."/>
            <person name="Daran J.G."/>
            <person name="Abeel T."/>
        </authorList>
    </citation>
    <scope>NUCLEOTIDE SEQUENCE [LARGE SCALE GENOMIC DNA]</scope>
    <source>
        <strain evidence="2 3">CBS 1483</strain>
    </source>
</reference>
<feature type="region of interest" description="Disordered" evidence="1">
    <location>
        <begin position="254"/>
        <end position="304"/>
    </location>
</feature>
<feature type="compositionally biased region" description="Polar residues" evidence="1">
    <location>
        <begin position="108"/>
        <end position="121"/>
    </location>
</feature>
<evidence type="ECO:0000313" key="2">
    <source>
        <dbReference type="EMBL" id="QID87732.1"/>
    </source>
</evidence>
<name>A0A6C1EEL9_SACPS</name>
<proteinExistence type="predicted"/>
<keyword evidence="3" id="KW-1185">Reference proteome</keyword>
<dbReference type="Pfam" id="PF10846">
    <property type="entry name" value="DUF2722"/>
    <property type="match status" value="1"/>
</dbReference>
<feature type="compositionally biased region" description="Low complexity" evidence="1">
    <location>
        <begin position="255"/>
        <end position="286"/>
    </location>
</feature>
<dbReference type="AlphaFoldDB" id="A0A6C1EEL9"/>
<accession>A0A6C1EEL9</accession>